<dbReference type="PANTHER" id="PTHR12825:SF0">
    <property type="entry name" value="VESICLE TRANSPORT PROTEIN SEC20"/>
    <property type="match status" value="1"/>
</dbReference>
<comment type="caution">
    <text evidence="13">The sequence shown here is derived from an EMBL/GenBank/DDBJ whole genome shotgun (WGS) entry which is preliminary data.</text>
</comment>
<evidence type="ECO:0000256" key="8">
    <source>
        <dbReference type="ARBA" id="ARBA00023136"/>
    </source>
</evidence>
<keyword evidence="4" id="KW-0256">Endoplasmic reticulum</keyword>
<keyword evidence="3 11" id="KW-0812">Transmembrane</keyword>
<evidence type="ECO:0000256" key="9">
    <source>
        <dbReference type="ARBA" id="ARBA00037934"/>
    </source>
</evidence>
<dbReference type="InterPro" id="IPR005606">
    <property type="entry name" value="Sec20"/>
</dbReference>
<evidence type="ECO:0000256" key="2">
    <source>
        <dbReference type="ARBA" id="ARBA00022448"/>
    </source>
</evidence>
<evidence type="ECO:0000256" key="4">
    <source>
        <dbReference type="ARBA" id="ARBA00022824"/>
    </source>
</evidence>
<accession>A0A427XXA3</accession>
<dbReference type="STRING" id="105984.A0A427XXA3"/>
<dbReference type="OrthoDB" id="46868at2759"/>
<keyword evidence="5" id="KW-0931">ER-Golgi transport</keyword>
<dbReference type="RefSeq" id="XP_028477415.1">
    <property type="nucleotide sequence ID" value="XM_028622523.1"/>
</dbReference>
<gene>
    <name evidence="13" type="ORF">EHS24_007148</name>
</gene>
<sequence>MPPIPLTPAPDPTPTLSRLSRRLQDVRSYQIPRLRDCSTSLARDLANEARGDLEAVRAGLEDAKEECEALPPSLRGAVMMMWDEVEAEYIILLQLDAGNATVPSPLSMLTVPSVRDEYRAALVASKRAQVAASSRHELLDPDEVPKAEATTSAGGDDALQTKTNEVTDALRRTTQLLQTELERSVLSVQMLDESTRTLRTTHGLYDTYDVLVTASAQLVRAIEKADWWDRALIFAALGLFLLVVGYVIKKRVLDRVGGFAAWWIGGSYRLVKMGVGAGGAKQAIASAAAASASAAAASVQAQRQRGGQAEKGDATRDSPIDAALPDAPTPDSAVGGANLKDEL</sequence>
<evidence type="ECO:0000256" key="5">
    <source>
        <dbReference type="ARBA" id="ARBA00022892"/>
    </source>
</evidence>
<keyword evidence="7" id="KW-0175">Coiled coil</keyword>
<dbReference type="EMBL" id="RSCE01000004">
    <property type="protein sequence ID" value="RSH83463.1"/>
    <property type="molecule type" value="Genomic_DNA"/>
</dbReference>
<comment type="similarity">
    <text evidence="9">Belongs to the SEC20 family.</text>
</comment>
<dbReference type="GO" id="GO:0005484">
    <property type="term" value="F:SNAP receptor activity"/>
    <property type="evidence" value="ECO:0007669"/>
    <property type="project" value="InterPro"/>
</dbReference>
<evidence type="ECO:0000256" key="3">
    <source>
        <dbReference type="ARBA" id="ARBA00022692"/>
    </source>
</evidence>
<organism evidence="13 14">
    <name type="scientific">Apiotrichum porosum</name>
    <dbReference type="NCBI Taxonomy" id="105984"/>
    <lineage>
        <taxon>Eukaryota</taxon>
        <taxon>Fungi</taxon>
        <taxon>Dikarya</taxon>
        <taxon>Basidiomycota</taxon>
        <taxon>Agaricomycotina</taxon>
        <taxon>Tremellomycetes</taxon>
        <taxon>Trichosporonales</taxon>
        <taxon>Trichosporonaceae</taxon>
        <taxon>Apiotrichum</taxon>
    </lineage>
</organism>
<proteinExistence type="inferred from homology"/>
<evidence type="ECO:0000256" key="11">
    <source>
        <dbReference type="SAM" id="Phobius"/>
    </source>
</evidence>
<evidence type="ECO:0000259" key="12">
    <source>
        <dbReference type="Pfam" id="PF03908"/>
    </source>
</evidence>
<feature type="transmembrane region" description="Helical" evidence="11">
    <location>
        <begin position="227"/>
        <end position="248"/>
    </location>
</feature>
<evidence type="ECO:0000256" key="10">
    <source>
        <dbReference type="SAM" id="MobiDB-lite"/>
    </source>
</evidence>
<evidence type="ECO:0000313" key="13">
    <source>
        <dbReference type="EMBL" id="RSH83463.1"/>
    </source>
</evidence>
<dbReference type="GO" id="GO:0006890">
    <property type="term" value="P:retrograde vesicle-mediated transport, Golgi to endoplasmic reticulum"/>
    <property type="evidence" value="ECO:0007669"/>
    <property type="project" value="InterPro"/>
</dbReference>
<protein>
    <recommendedName>
        <fullName evidence="12">Sec20 C-terminal domain-containing protein</fullName>
    </recommendedName>
</protein>
<evidence type="ECO:0000256" key="6">
    <source>
        <dbReference type="ARBA" id="ARBA00022989"/>
    </source>
</evidence>
<comment type="subcellular location">
    <subcellularLocation>
        <location evidence="1">Endoplasmic reticulum membrane</location>
        <topology evidence="1">Single-pass type IV membrane protein</topology>
    </subcellularLocation>
</comment>
<dbReference type="GeneID" id="39591691"/>
<feature type="domain" description="Sec20 C-terminal" evidence="12">
    <location>
        <begin position="162"/>
        <end position="252"/>
    </location>
</feature>
<feature type="compositionally biased region" description="Basic and acidic residues" evidence="10">
    <location>
        <begin position="308"/>
        <end position="319"/>
    </location>
</feature>
<name>A0A427XXA3_9TREE</name>
<evidence type="ECO:0000256" key="7">
    <source>
        <dbReference type="ARBA" id="ARBA00023054"/>
    </source>
</evidence>
<keyword evidence="6 11" id="KW-1133">Transmembrane helix</keyword>
<keyword evidence="8 11" id="KW-0472">Membrane</keyword>
<dbReference type="Pfam" id="PF03908">
    <property type="entry name" value="Sec20"/>
    <property type="match status" value="1"/>
</dbReference>
<dbReference type="GO" id="GO:0031201">
    <property type="term" value="C:SNARE complex"/>
    <property type="evidence" value="ECO:0007669"/>
    <property type="project" value="TreeGrafter"/>
</dbReference>
<dbReference type="GO" id="GO:0005789">
    <property type="term" value="C:endoplasmic reticulum membrane"/>
    <property type="evidence" value="ECO:0007669"/>
    <property type="project" value="UniProtKB-SubCell"/>
</dbReference>
<reference evidence="13 14" key="1">
    <citation type="submission" date="2018-11" db="EMBL/GenBank/DDBJ databases">
        <title>Genome sequence of Apiotrichum porosum DSM 27194.</title>
        <authorList>
            <person name="Aliyu H."/>
            <person name="Gorte O."/>
            <person name="Ochsenreither K."/>
        </authorList>
    </citation>
    <scope>NUCLEOTIDE SEQUENCE [LARGE SCALE GENOMIC DNA]</scope>
    <source>
        <strain evidence="13 14">DSM 27194</strain>
    </source>
</reference>
<dbReference type="PANTHER" id="PTHR12825">
    <property type="entry name" value="BNIP1-RELATED"/>
    <property type="match status" value="1"/>
</dbReference>
<dbReference type="AlphaFoldDB" id="A0A427XXA3"/>
<feature type="region of interest" description="Disordered" evidence="10">
    <location>
        <begin position="301"/>
        <end position="343"/>
    </location>
</feature>
<keyword evidence="2" id="KW-0813">Transport</keyword>
<feature type="compositionally biased region" description="Basic and acidic residues" evidence="10">
    <location>
        <begin position="134"/>
        <end position="146"/>
    </location>
</feature>
<keyword evidence="14" id="KW-1185">Reference proteome</keyword>
<evidence type="ECO:0000313" key="14">
    <source>
        <dbReference type="Proteomes" id="UP000279236"/>
    </source>
</evidence>
<dbReference type="Proteomes" id="UP000279236">
    <property type="component" value="Unassembled WGS sequence"/>
</dbReference>
<dbReference type="InterPro" id="IPR056173">
    <property type="entry name" value="Sec20_C"/>
</dbReference>
<feature type="region of interest" description="Disordered" evidence="10">
    <location>
        <begin position="134"/>
        <end position="158"/>
    </location>
</feature>
<evidence type="ECO:0000256" key="1">
    <source>
        <dbReference type="ARBA" id="ARBA00004163"/>
    </source>
</evidence>